<accession>A0A6I9X310</accession>
<evidence type="ECO:0000313" key="3">
    <source>
        <dbReference type="RefSeq" id="XP_013909674.1"/>
    </source>
</evidence>
<sequence length="142" mass="16338">MYEANIFRFLWEAEIAKVGLEKASLDKVFFQFQRTRIFMDIIANIFYASFGILGPTLVFHNILQYTNKDSKDLLEGIGLCMALFFTEFSKVVLWSLTWAINYRTAVRAKIAVTTIAFENLLTCKSLKHKSLSKVRFGGHILI</sequence>
<reference evidence="3" key="1">
    <citation type="submission" date="2025-08" db="UniProtKB">
        <authorList>
            <consortium name="RefSeq"/>
        </authorList>
    </citation>
    <scope>IDENTIFICATION</scope>
    <source>
        <tissue evidence="3">Skeletal muscle</tissue>
    </source>
</reference>
<name>A0A6I9X310_9SAUR</name>
<dbReference type="RefSeq" id="XP_013909674.1">
    <property type="nucleotide sequence ID" value="XM_014054199.1"/>
</dbReference>
<keyword evidence="1" id="KW-0472">Membrane</keyword>
<keyword evidence="1" id="KW-1133">Transmembrane helix</keyword>
<dbReference type="Proteomes" id="UP000504617">
    <property type="component" value="Unplaced"/>
</dbReference>
<evidence type="ECO:0000256" key="1">
    <source>
        <dbReference type="SAM" id="Phobius"/>
    </source>
</evidence>
<dbReference type="OrthoDB" id="6500128at2759"/>
<evidence type="ECO:0000313" key="2">
    <source>
        <dbReference type="Proteomes" id="UP000504617"/>
    </source>
</evidence>
<dbReference type="GeneID" id="106539409"/>
<keyword evidence="2" id="KW-1185">Reference proteome</keyword>
<gene>
    <name evidence="3" type="primary">LOC106539409</name>
</gene>
<feature type="transmembrane region" description="Helical" evidence="1">
    <location>
        <begin position="76"/>
        <end position="100"/>
    </location>
</feature>
<keyword evidence="1" id="KW-0812">Transmembrane</keyword>
<proteinExistence type="predicted"/>
<organism evidence="2 3">
    <name type="scientific">Thamnophis sirtalis</name>
    <dbReference type="NCBI Taxonomy" id="35019"/>
    <lineage>
        <taxon>Eukaryota</taxon>
        <taxon>Metazoa</taxon>
        <taxon>Chordata</taxon>
        <taxon>Craniata</taxon>
        <taxon>Vertebrata</taxon>
        <taxon>Euteleostomi</taxon>
        <taxon>Lepidosauria</taxon>
        <taxon>Squamata</taxon>
        <taxon>Bifurcata</taxon>
        <taxon>Unidentata</taxon>
        <taxon>Episquamata</taxon>
        <taxon>Toxicofera</taxon>
        <taxon>Serpentes</taxon>
        <taxon>Colubroidea</taxon>
        <taxon>Colubridae</taxon>
        <taxon>Natricinae</taxon>
        <taxon>Thamnophis</taxon>
    </lineage>
</organism>
<feature type="transmembrane region" description="Helical" evidence="1">
    <location>
        <begin position="37"/>
        <end position="56"/>
    </location>
</feature>
<dbReference type="KEGG" id="tsr:106539409"/>
<dbReference type="AlphaFoldDB" id="A0A6I9X310"/>
<protein>
    <submittedName>
        <fullName evidence="3">Multidrug resistance-associated protein 9-like</fullName>
    </submittedName>
</protein>